<dbReference type="PANTHER" id="PTHR21013">
    <property type="entry name" value="ATP SYNTHASE MITOCHONDRIAL F1 COMPLEX ASSEMBLY FACTOR 2/ATP12 PROTEIN, MITOCHONDRIAL PRECURSOR"/>
    <property type="match status" value="1"/>
</dbReference>
<dbReference type="OrthoDB" id="9797825at2"/>
<organism evidence="4 5">
    <name type="scientific">Hyphomonas atlantica</name>
    <dbReference type="NCBI Taxonomy" id="1280948"/>
    <lineage>
        <taxon>Bacteria</taxon>
        <taxon>Pseudomonadati</taxon>
        <taxon>Pseudomonadota</taxon>
        <taxon>Alphaproteobacteria</taxon>
        <taxon>Hyphomonadales</taxon>
        <taxon>Hyphomonadaceae</taxon>
        <taxon>Hyphomonas</taxon>
    </lineage>
</organism>
<dbReference type="InterPro" id="IPR011419">
    <property type="entry name" value="ATP12_ATP_synth-F1-assembly"/>
</dbReference>
<dbReference type="EMBL" id="AWFH01000045">
    <property type="protein sequence ID" value="KCZ59315.1"/>
    <property type="molecule type" value="Genomic_DNA"/>
</dbReference>
<evidence type="ECO:0008006" key="6">
    <source>
        <dbReference type="Google" id="ProtNLM"/>
    </source>
</evidence>
<evidence type="ECO:0000256" key="1">
    <source>
        <dbReference type="ARBA" id="ARBA00008231"/>
    </source>
</evidence>
<dbReference type="RefSeq" id="WP_035553974.1">
    <property type="nucleotide sequence ID" value="NZ_AWFH01000045.1"/>
</dbReference>
<dbReference type="STRING" id="1280948.HY36_08545"/>
<dbReference type="Pfam" id="PF07542">
    <property type="entry name" value="ATP12"/>
    <property type="match status" value="1"/>
</dbReference>
<evidence type="ECO:0000313" key="5">
    <source>
        <dbReference type="Proteomes" id="UP000024547"/>
    </source>
</evidence>
<dbReference type="Gene3D" id="1.10.3580.10">
    <property type="entry name" value="ATP12 ATPase"/>
    <property type="match status" value="1"/>
</dbReference>
<dbReference type="Proteomes" id="UP000024547">
    <property type="component" value="Unassembled WGS sequence"/>
</dbReference>
<comment type="similarity">
    <text evidence="1">Belongs to the ATP12 family.</text>
</comment>
<keyword evidence="5" id="KW-1185">Reference proteome</keyword>
<dbReference type="AlphaFoldDB" id="A0A059DZ71"/>
<dbReference type="SUPFAM" id="SSF160909">
    <property type="entry name" value="ATP12-like"/>
    <property type="match status" value="1"/>
</dbReference>
<evidence type="ECO:0000256" key="3">
    <source>
        <dbReference type="ARBA" id="ARBA00023186"/>
    </source>
</evidence>
<proteinExistence type="inferred from homology"/>
<evidence type="ECO:0000313" key="4">
    <source>
        <dbReference type="EMBL" id="KCZ59315.1"/>
    </source>
</evidence>
<comment type="caution">
    <text evidence="4">The sequence shown here is derived from an EMBL/GenBank/DDBJ whole genome shotgun (WGS) entry which is preliminary data.</text>
</comment>
<dbReference type="InterPro" id="IPR042272">
    <property type="entry name" value="ATP12_ATP_synth-F1-assembly_N"/>
</dbReference>
<protein>
    <recommendedName>
        <fullName evidence="6">ATPase</fullName>
    </recommendedName>
</protein>
<sequence length="237" mass="25876">MTDETPKPKRFYETAKAVQMPGGWTVELDGRSIKTPARAALSLPTEKLAKAIAAEWNAQDEHIDLAAMHLTRLANVAIDRVPETRYEMADELARYCETDLVCHIAEDSEELAELEEAHWAPLRTWAGQALDVILVPVEGIIASPQPDASLEAARTYALGLDDFALTGLLYGCGLFGSAVLAMAVVEGELTATDAFEVARIDEAWQAQQWGEDDEAKAVTALRRVEARALETWLVGLG</sequence>
<reference evidence="4 5" key="1">
    <citation type="journal article" date="2014" name="Antonie Van Leeuwenhoek">
        <title>Hyphomonas beringensis sp. nov. and Hyphomonas chukchiensis sp. nov., isolated from surface seawater of the Bering Sea and Chukchi Sea.</title>
        <authorList>
            <person name="Li C."/>
            <person name="Lai Q."/>
            <person name="Li G."/>
            <person name="Dong C."/>
            <person name="Wang J."/>
            <person name="Liao Y."/>
            <person name="Shao Z."/>
        </authorList>
    </citation>
    <scope>NUCLEOTIDE SEQUENCE [LARGE SCALE GENOMIC DNA]</scope>
    <source>
        <strain evidence="4 5">22II1-22F38</strain>
    </source>
</reference>
<accession>A0A059DZ71</accession>
<dbReference type="PANTHER" id="PTHR21013:SF10">
    <property type="entry name" value="ATP SYNTHASE MITOCHONDRIAL F1 COMPLEX ASSEMBLY FACTOR 2"/>
    <property type="match status" value="1"/>
</dbReference>
<keyword evidence="3" id="KW-0143">Chaperone</keyword>
<dbReference type="GO" id="GO:0043461">
    <property type="term" value="P:proton-transporting ATP synthase complex assembly"/>
    <property type="evidence" value="ECO:0007669"/>
    <property type="project" value="InterPro"/>
</dbReference>
<dbReference type="Gene3D" id="3.30.2180.10">
    <property type="entry name" value="ATP12-like"/>
    <property type="match status" value="1"/>
</dbReference>
<gene>
    <name evidence="4" type="ORF">HY36_08545</name>
</gene>
<keyword evidence="2" id="KW-0809">Transit peptide</keyword>
<name>A0A059DZ71_9PROT</name>
<dbReference type="PATRIC" id="fig|1280948.3.peg.2824"/>
<dbReference type="InterPro" id="IPR023335">
    <property type="entry name" value="ATP12_ortho_dom_sf"/>
</dbReference>
<evidence type="ECO:0000256" key="2">
    <source>
        <dbReference type="ARBA" id="ARBA00022946"/>
    </source>
</evidence>
<dbReference type="eggNOG" id="COG5387">
    <property type="taxonomic scope" value="Bacteria"/>
</dbReference>